<accession>A0A6A7RXU8</accession>
<comment type="caution">
    <text evidence="1">The sequence shown here is derived from an EMBL/GenBank/DDBJ whole genome shotgun (WGS) entry which is preliminary data.</text>
</comment>
<dbReference type="GO" id="GO:0110001">
    <property type="term" value="C:toxin-antitoxin complex"/>
    <property type="evidence" value="ECO:0007669"/>
    <property type="project" value="InterPro"/>
</dbReference>
<proteinExistence type="predicted"/>
<dbReference type="InterPro" id="IPR018669">
    <property type="entry name" value="Toxin_HigB"/>
</dbReference>
<dbReference type="GO" id="GO:0004519">
    <property type="term" value="F:endonuclease activity"/>
    <property type="evidence" value="ECO:0007669"/>
    <property type="project" value="InterPro"/>
</dbReference>
<dbReference type="GO" id="GO:0003723">
    <property type="term" value="F:RNA binding"/>
    <property type="evidence" value="ECO:0007669"/>
    <property type="project" value="InterPro"/>
</dbReference>
<protein>
    <recommendedName>
        <fullName evidence="3">Type II toxin-antitoxin system HigB family toxin</fullName>
    </recommendedName>
</protein>
<dbReference type="Pfam" id="PF09907">
    <property type="entry name" value="HigB_toxin"/>
    <property type="match status" value="1"/>
</dbReference>
<organism evidence="1 2">
    <name type="scientific">Candidatus Accumulibacter phosphatis</name>
    <dbReference type="NCBI Taxonomy" id="327160"/>
    <lineage>
        <taxon>Bacteria</taxon>
        <taxon>Pseudomonadati</taxon>
        <taxon>Pseudomonadota</taxon>
        <taxon>Betaproteobacteria</taxon>
        <taxon>Candidatus Accumulibacter</taxon>
    </lineage>
</organism>
<gene>
    <name evidence="1" type="ORF">CRU78_16005</name>
</gene>
<evidence type="ECO:0000313" key="1">
    <source>
        <dbReference type="EMBL" id="MQM31930.1"/>
    </source>
</evidence>
<name>A0A6A7RXU8_9PROT</name>
<evidence type="ECO:0000313" key="2">
    <source>
        <dbReference type="Proteomes" id="UP000342300"/>
    </source>
</evidence>
<dbReference type="AlphaFoldDB" id="A0A6A7RXU8"/>
<reference evidence="1 2" key="1">
    <citation type="submission" date="2017-09" db="EMBL/GenBank/DDBJ databases">
        <title>Metagenomic Analysis Reveals Denitrifying Candidatus Accumulibacter and Flanking Population as a Source of N2O.</title>
        <authorList>
            <person name="Gao H."/>
            <person name="Mao Y."/>
            <person name="Zhao X."/>
            <person name="Liu W.-T."/>
            <person name="Zhang T."/>
            <person name="Wells G."/>
        </authorList>
    </citation>
    <scope>NUCLEOTIDE SEQUENCE [LARGE SCALE GENOMIC DNA]</scope>
    <source>
        <strain evidence="1">CANDO_2_IC</strain>
    </source>
</reference>
<dbReference type="Proteomes" id="UP000342300">
    <property type="component" value="Unassembled WGS sequence"/>
</dbReference>
<evidence type="ECO:0008006" key="3">
    <source>
        <dbReference type="Google" id="ProtNLM"/>
    </source>
</evidence>
<sequence length="26" mass="3149">MTARYRNGIVMVEWIGTHAEYDKMEF</sequence>
<dbReference type="EMBL" id="PDHS01000405">
    <property type="protein sequence ID" value="MQM31930.1"/>
    <property type="molecule type" value="Genomic_DNA"/>
</dbReference>